<feature type="domain" description="Aldehyde dehydrogenase" evidence="2">
    <location>
        <begin position="23"/>
        <end position="447"/>
    </location>
</feature>
<protein>
    <recommendedName>
        <fullName evidence="2">Aldehyde dehydrogenase domain-containing protein</fullName>
    </recommendedName>
</protein>
<dbReference type="PANTHER" id="PTHR11699">
    <property type="entry name" value="ALDEHYDE DEHYDROGENASE-RELATED"/>
    <property type="match status" value="1"/>
</dbReference>
<dbReference type="Proteomes" id="UP000231383">
    <property type="component" value="Unassembled WGS sequence"/>
</dbReference>
<accession>A0A2M8EYI7</accession>
<dbReference type="Gene3D" id="3.40.605.10">
    <property type="entry name" value="Aldehyde Dehydrogenase, Chain A, domain 1"/>
    <property type="match status" value="1"/>
</dbReference>
<comment type="caution">
    <text evidence="3">The sequence shown here is derived from an EMBL/GenBank/DDBJ whole genome shotgun (WGS) entry which is preliminary data.</text>
</comment>
<evidence type="ECO:0000259" key="2">
    <source>
        <dbReference type="Pfam" id="PF00171"/>
    </source>
</evidence>
<reference evidence="4" key="1">
    <citation type="submission" date="2017-09" db="EMBL/GenBank/DDBJ databases">
        <title>Depth-based differentiation of microbial function through sediment-hosted aquifers and enrichment of novel symbionts in the deep terrestrial subsurface.</title>
        <authorList>
            <person name="Probst A.J."/>
            <person name="Ladd B."/>
            <person name="Jarett J.K."/>
            <person name="Geller-Mcgrath D.E."/>
            <person name="Sieber C.M.K."/>
            <person name="Emerson J.B."/>
            <person name="Anantharaman K."/>
            <person name="Thomas B.C."/>
            <person name="Malmstrom R."/>
            <person name="Stieglmeier M."/>
            <person name="Klingl A."/>
            <person name="Woyke T."/>
            <person name="Ryan C.M."/>
            <person name="Banfield J.F."/>
        </authorList>
    </citation>
    <scope>NUCLEOTIDE SEQUENCE [LARGE SCALE GENOMIC DNA]</scope>
</reference>
<gene>
    <name evidence="3" type="ORF">CO051_04040</name>
</gene>
<sequence>MIVVKNLIQGQLISGSIIKINTSPIDGKEISRASLLSEIQLKRIFEQMKNNQFSANNDFHELIKLSEYIVKNRHIFVNQIVLDSGFTQKDSEDLVDASIEFCLHYHSHLNQILVDDKITNFSFRKGFDGKIRLSSEPYGLIAATTPRNTPLITELTILIHALWSGNSLVLRPSLGVAGTVALLIKGLRSSFGRKRLERFSIVFSDAKDFVLSSLESANLLHYVGSSKYLQQTLIAGIHGGVKVLVDGDGCTMVIVDKSANIQKAAKYCRDGLIRCNGEICISIRAIIIEESIHEEFIQLFLDLIRKIKIGPPDKNNTFQMGPLFSQLQVKNIQEISQRYTILYSENGPLAHGENYISPIILQLKSNDHSFLRESLFGPMVGVAKFKGSGWKKWLVENPINLTDVVFSNDKNFIKEFITTSTSPRKVLNLDPTIESVFEPWGAYLPSGSNDVSFWYEKYRRYYQLVQG</sequence>
<organism evidence="3 4">
    <name type="scientific">Candidatus Roizmanbacteria bacterium CG_4_9_14_0_2_um_filter_39_13</name>
    <dbReference type="NCBI Taxonomy" id="1974839"/>
    <lineage>
        <taxon>Bacteria</taxon>
        <taxon>Candidatus Roizmaniibacteriota</taxon>
    </lineage>
</organism>
<name>A0A2M8EYI7_9BACT</name>
<dbReference type="Gene3D" id="3.40.309.10">
    <property type="entry name" value="Aldehyde Dehydrogenase, Chain A, domain 2"/>
    <property type="match status" value="1"/>
</dbReference>
<dbReference type="InterPro" id="IPR016162">
    <property type="entry name" value="Ald_DH_N"/>
</dbReference>
<dbReference type="GO" id="GO:0016620">
    <property type="term" value="F:oxidoreductase activity, acting on the aldehyde or oxo group of donors, NAD or NADP as acceptor"/>
    <property type="evidence" value="ECO:0007669"/>
    <property type="project" value="InterPro"/>
</dbReference>
<evidence type="ECO:0000313" key="3">
    <source>
        <dbReference type="EMBL" id="PJC31607.1"/>
    </source>
</evidence>
<dbReference type="SUPFAM" id="SSF53720">
    <property type="entry name" value="ALDH-like"/>
    <property type="match status" value="1"/>
</dbReference>
<dbReference type="InterPro" id="IPR016163">
    <property type="entry name" value="Ald_DH_C"/>
</dbReference>
<dbReference type="AlphaFoldDB" id="A0A2M8EYI7"/>
<keyword evidence="1" id="KW-0560">Oxidoreductase</keyword>
<dbReference type="EMBL" id="PFSC01000108">
    <property type="protein sequence ID" value="PJC31607.1"/>
    <property type="molecule type" value="Genomic_DNA"/>
</dbReference>
<evidence type="ECO:0000256" key="1">
    <source>
        <dbReference type="ARBA" id="ARBA00023002"/>
    </source>
</evidence>
<dbReference type="InterPro" id="IPR015590">
    <property type="entry name" value="Aldehyde_DH_dom"/>
</dbReference>
<dbReference type="InterPro" id="IPR016161">
    <property type="entry name" value="Ald_DH/histidinol_DH"/>
</dbReference>
<dbReference type="Pfam" id="PF00171">
    <property type="entry name" value="Aldedh"/>
    <property type="match status" value="1"/>
</dbReference>
<evidence type="ECO:0000313" key="4">
    <source>
        <dbReference type="Proteomes" id="UP000231383"/>
    </source>
</evidence>
<proteinExistence type="predicted"/>